<feature type="region of interest" description="Disordered" evidence="1">
    <location>
        <begin position="1"/>
        <end position="20"/>
    </location>
</feature>
<dbReference type="EMBL" id="VSSQ01127861">
    <property type="protein sequence ID" value="MPN56930.1"/>
    <property type="molecule type" value="Genomic_DNA"/>
</dbReference>
<dbReference type="AlphaFoldDB" id="A0A645J187"/>
<evidence type="ECO:0000313" key="2">
    <source>
        <dbReference type="EMBL" id="MPN56930.1"/>
    </source>
</evidence>
<comment type="caution">
    <text evidence="2">The sequence shown here is derived from an EMBL/GenBank/DDBJ whole genome shotgun (WGS) entry which is preliminary data.</text>
</comment>
<organism evidence="2">
    <name type="scientific">bioreactor metagenome</name>
    <dbReference type="NCBI Taxonomy" id="1076179"/>
    <lineage>
        <taxon>unclassified sequences</taxon>
        <taxon>metagenomes</taxon>
        <taxon>ecological metagenomes</taxon>
    </lineage>
</organism>
<reference evidence="2" key="1">
    <citation type="submission" date="2019-08" db="EMBL/GenBank/DDBJ databases">
        <authorList>
            <person name="Kucharzyk K."/>
            <person name="Murdoch R.W."/>
            <person name="Higgins S."/>
            <person name="Loffler F."/>
        </authorList>
    </citation>
    <scope>NUCLEOTIDE SEQUENCE</scope>
</reference>
<evidence type="ECO:0000256" key="1">
    <source>
        <dbReference type="SAM" id="MobiDB-lite"/>
    </source>
</evidence>
<accession>A0A645J187</accession>
<feature type="compositionally biased region" description="Basic and acidic residues" evidence="1">
    <location>
        <begin position="1"/>
        <end position="19"/>
    </location>
</feature>
<name>A0A645J187_9ZZZZ</name>
<proteinExistence type="predicted"/>
<gene>
    <name evidence="2" type="ORF">SDC9_204623</name>
</gene>
<sequence>MGDRHRACPDRHDCQDSGHRACKPKGCHHGRAFGDTAHNAGSGGDGYCGGALCCLEDGRNEEREEDSDSRQTGCMFLHVDDKTSAGNDFSQYSTGSGDEQDRADNFQCFGGHVVEVFHFAALDKQ</sequence>
<protein>
    <submittedName>
        <fullName evidence="2">Uncharacterized protein</fullName>
    </submittedName>
</protein>